<dbReference type="Ensembl" id="ENSCSET00000011705.1">
    <property type="protein sequence ID" value="ENSCSEP00000011564.1"/>
    <property type="gene ID" value="ENSCSEG00000007441.1"/>
</dbReference>
<dbReference type="PROSITE" id="PS00028">
    <property type="entry name" value="ZINC_FINGER_C2H2_1"/>
    <property type="match status" value="3"/>
</dbReference>
<evidence type="ECO:0000313" key="6">
    <source>
        <dbReference type="Proteomes" id="UP000265120"/>
    </source>
</evidence>
<dbReference type="InterPro" id="IPR040436">
    <property type="entry name" value="Disconnected-like"/>
</dbReference>
<keyword evidence="1" id="KW-0862">Zinc</keyword>
<dbReference type="SMART" id="SM00355">
    <property type="entry name" value="ZnF_C2H2"/>
    <property type="match status" value="6"/>
</dbReference>
<feature type="compositionally biased region" description="Basic and acidic residues" evidence="2">
    <location>
        <begin position="591"/>
        <end position="605"/>
    </location>
</feature>
<reference evidence="5" key="3">
    <citation type="submission" date="2025-09" db="UniProtKB">
        <authorList>
            <consortium name="Ensembl"/>
        </authorList>
    </citation>
    <scope>IDENTIFICATION</scope>
</reference>
<feature type="region of interest" description="Disordered" evidence="2">
    <location>
        <begin position="360"/>
        <end position="407"/>
    </location>
</feature>
<feature type="region of interest" description="Disordered" evidence="2">
    <location>
        <begin position="940"/>
        <end position="966"/>
    </location>
</feature>
<feature type="domain" description="C2H2-type" evidence="4">
    <location>
        <begin position="897"/>
        <end position="920"/>
    </location>
</feature>
<feature type="compositionally biased region" description="Basic and acidic residues" evidence="2">
    <location>
        <begin position="513"/>
        <end position="530"/>
    </location>
</feature>
<dbReference type="AlphaFoldDB" id="A0A3P8VBJ7"/>
<organism evidence="5 6">
    <name type="scientific">Cynoglossus semilaevis</name>
    <name type="common">Tongue sole</name>
    <dbReference type="NCBI Taxonomy" id="244447"/>
    <lineage>
        <taxon>Eukaryota</taxon>
        <taxon>Metazoa</taxon>
        <taxon>Chordata</taxon>
        <taxon>Craniata</taxon>
        <taxon>Vertebrata</taxon>
        <taxon>Euteleostomi</taxon>
        <taxon>Actinopterygii</taxon>
        <taxon>Neopterygii</taxon>
        <taxon>Teleostei</taxon>
        <taxon>Neoteleostei</taxon>
        <taxon>Acanthomorphata</taxon>
        <taxon>Carangaria</taxon>
        <taxon>Pleuronectiformes</taxon>
        <taxon>Pleuronectoidei</taxon>
        <taxon>Cynoglossidae</taxon>
        <taxon>Cynoglossinae</taxon>
        <taxon>Cynoglossus</taxon>
    </lineage>
</organism>
<feature type="domain" description="C2H2-type" evidence="4">
    <location>
        <begin position="664"/>
        <end position="692"/>
    </location>
</feature>
<keyword evidence="6" id="KW-1185">Reference proteome</keyword>
<reference evidence="5" key="2">
    <citation type="submission" date="2025-08" db="UniProtKB">
        <authorList>
            <consortium name="Ensembl"/>
        </authorList>
    </citation>
    <scope>IDENTIFICATION</scope>
</reference>
<feature type="domain" description="C2H2-type" evidence="4">
    <location>
        <begin position="314"/>
        <end position="342"/>
    </location>
</feature>
<dbReference type="PANTHER" id="PTHR15021:SF1">
    <property type="entry name" value="ZINC FINGER PROTEIN BASONUCLIN-1"/>
    <property type="match status" value="1"/>
</dbReference>
<sequence>VKQNSLFFCFTSSLISSRSSTAICCTLVNCNCDSFKPGKLKRRQCENCKHGWVAHALSKLKVHHMYQSSQVEIVHSNVVFDICSLMLYGTQAVPIRLKILMDRLFSVLKQEEVIQILNALDWTLQDYIRGYVLQDVAGKVLDRWAIMTFEEEIATLQQFLRFGETKSIVELMVLQDKEGQAVLVPSTRTNSDIRTFIERNTPRTGAVLSASKAEKLGGSSMHHFENFINSMAFMLPFQLSGSVPAPFLGSPTGTVLQQHIHQHQTQCCGPMEKDFSTSDNCSDGPSTPCTPSISSDITQMSPDSKLRSLKKGRVFCNACEKTFYDKGTLKIHYNAVHLKIKHKCTIEGCNMVFSSLRSRNRHSANPNPRLHMPMNRNNRDKDLRGSLSADENSQGEKRSEYGSPIPVCSPESHKSVSSYMVSHVDTSSKIHSSSFSSIGQSGILFPNLKTVQPVLPFYRSLVTPAELANTPGTLPSLPLLSSSVPVKPLTGPEPCITDPIPKKKSRKSSMPIKIEKEAVERIEQMDKGSSSEDDAPLHGMDQDDCDSPQAEIHMYNRVNGEENNIRESYSVEKKEKGSPEHPLEQPFECEFTEKKDKDNEPRRSENNIISPSSSPFKWDEHGQGLTNGSSFQLFDQEEERSNGGVEDHSDSGLSHLENDADLPHHCEICSKTFKDPYSVKMHYQNVHLKDMHLCTVDGCNAAFPSRRSRDRHSANLNLHNKLLTKESFSPAGSFYLPSTHYRESVGLDLNQDHRERDPAHRDPTSHNSVIFRGHNRMGLVFPMSKVSTNAGSREGVGGGEDGAVLDLSTSSSAPPHFSNSVRSSWDSDGAGSEEGEGVEECEEMISMEDSEESCDGISSMPRLGGEELPHGERGERTLSVVGGGQGGFHGGGAGSPITCHICQKVYSNKGTFRAHYKTVHLRLLHKCKVPGCDTSFSSVRSRNRHSQNPNLHRNLAVSSGANTDQE</sequence>
<keyword evidence="1" id="KW-0479">Metal-binding</keyword>
<feature type="compositionally biased region" description="Basic and acidic residues" evidence="2">
    <location>
        <begin position="559"/>
        <end position="583"/>
    </location>
</feature>
<name>A0A3P8VBJ7_CYNSE</name>
<dbReference type="InterPro" id="IPR013087">
    <property type="entry name" value="Znf_C2H2_type"/>
</dbReference>
<keyword evidence="3" id="KW-0732">Signal</keyword>
<dbReference type="Proteomes" id="UP000265120">
    <property type="component" value="Chromosome 5"/>
</dbReference>
<dbReference type="GeneTree" id="ENSGT00390000005844"/>
<dbReference type="Pfam" id="PF00096">
    <property type="entry name" value="zf-C2H2"/>
    <property type="match status" value="1"/>
</dbReference>
<evidence type="ECO:0000259" key="4">
    <source>
        <dbReference type="PROSITE" id="PS50157"/>
    </source>
</evidence>
<evidence type="ECO:0000256" key="3">
    <source>
        <dbReference type="SAM" id="SignalP"/>
    </source>
</evidence>
<dbReference type="FunCoup" id="A0A3P8VBJ7">
    <property type="interactions" value="507"/>
</dbReference>
<dbReference type="GO" id="GO:0008270">
    <property type="term" value="F:zinc ion binding"/>
    <property type="evidence" value="ECO:0007669"/>
    <property type="project" value="UniProtKB-KW"/>
</dbReference>
<feature type="chain" id="PRO_5018105592" evidence="3">
    <location>
        <begin position="23"/>
        <end position="966"/>
    </location>
</feature>
<keyword evidence="1" id="KW-0863">Zinc-finger</keyword>
<dbReference type="InParanoid" id="A0A3P8VBJ7"/>
<feature type="compositionally biased region" description="Acidic residues" evidence="2">
    <location>
        <begin position="831"/>
        <end position="854"/>
    </location>
</feature>
<reference evidence="5 6" key="1">
    <citation type="journal article" date="2014" name="Nat. Genet.">
        <title>Whole-genome sequence of a flatfish provides insights into ZW sex chromosome evolution and adaptation to a benthic lifestyle.</title>
        <authorList>
            <person name="Chen S."/>
            <person name="Zhang G."/>
            <person name="Shao C."/>
            <person name="Huang Q."/>
            <person name="Liu G."/>
            <person name="Zhang P."/>
            <person name="Song W."/>
            <person name="An N."/>
            <person name="Chalopin D."/>
            <person name="Volff J.N."/>
            <person name="Hong Y."/>
            <person name="Li Q."/>
            <person name="Sha Z."/>
            <person name="Zhou H."/>
            <person name="Xie M."/>
            <person name="Yu Q."/>
            <person name="Liu Y."/>
            <person name="Xiang H."/>
            <person name="Wang N."/>
            <person name="Wu K."/>
            <person name="Yang C."/>
            <person name="Zhou Q."/>
            <person name="Liao X."/>
            <person name="Yang L."/>
            <person name="Hu Q."/>
            <person name="Zhang J."/>
            <person name="Meng L."/>
            <person name="Jin L."/>
            <person name="Tian Y."/>
            <person name="Lian J."/>
            <person name="Yang J."/>
            <person name="Miao G."/>
            <person name="Liu S."/>
            <person name="Liang Z."/>
            <person name="Yan F."/>
            <person name="Li Y."/>
            <person name="Sun B."/>
            <person name="Zhang H."/>
            <person name="Zhang J."/>
            <person name="Zhu Y."/>
            <person name="Du M."/>
            <person name="Zhao Y."/>
            <person name="Schartl M."/>
            <person name="Tang Q."/>
            <person name="Wang J."/>
        </authorList>
    </citation>
    <scope>NUCLEOTIDE SEQUENCE</scope>
</reference>
<dbReference type="OMA" id="MEPRVPF"/>
<protein>
    <submittedName>
        <fullName evidence="5">Basonuclin zinc finger protein 1</fullName>
    </submittedName>
</protein>
<evidence type="ECO:0000256" key="2">
    <source>
        <dbReference type="SAM" id="MobiDB-lite"/>
    </source>
</evidence>
<feature type="signal peptide" evidence="3">
    <location>
        <begin position="1"/>
        <end position="22"/>
    </location>
</feature>
<dbReference type="GO" id="GO:0006356">
    <property type="term" value="P:regulation of transcription by RNA polymerase I"/>
    <property type="evidence" value="ECO:0007669"/>
    <property type="project" value="TreeGrafter"/>
</dbReference>
<dbReference type="Pfam" id="PF12874">
    <property type="entry name" value="zf-met"/>
    <property type="match status" value="2"/>
</dbReference>
<dbReference type="Gene3D" id="3.30.160.60">
    <property type="entry name" value="Classic Zinc Finger"/>
    <property type="match status" value="3"/>
</dbReference>
<evidence type="ECO:0000256" key="1">
    <source>
        <dbReference type="PROSITE-ProRule" id="PRU00042"/>
    </source>
</evidence>
<dbReference type="GO" id="GO:0005634">
    <property type="term" value="C:nucleus"/>
    <property type="evidence" value="ECO:0007669"/>
    <property type="project" value="TreeGrafter"/>
</dbReference>
<feature type="region of interest" description="Disordered" evidence="2">
    <location>
        <begin position="790"/>
        <end position="878"/>
    </location>
</feature>
<evidence type="ECO:0000313" key="5">
    <source>
        <dbReference type="Ensembl" id="ENSCSEP00000011564.1"/>
    </source>
</evidence>
<feature type="region of interest" description="Disordered" evidence="2">
    <location>
        <begin position="490"/>
        <end position="628"/>
    </location>
</feature>
<proteinExistence type="predicted"/>
<dbReference type="PROSITE" id="PS50157">
    <property type="entry name" value="ZINC_FINGER_C2H2_2"/>
    <property type="match status" value="3"/>
</dbReference>
<feature type="compositionally biased region" description="Basic and acidic residues" evidence="2">
    <location>
        <begin position="864"/>
        <end position="876"/>
    </location>
</feature>
<feature type="compositionally biased region" description="Polar residues" evidence="2">
    <location>
        <begin position="808"/>
        <end position="822"/>
    </location>
</feature>
<dbReference type="PANTHER" id="PTHR15021">
    <property type="entry name" value="DISCONNECTED-RELATED"/>
    <property type="match status" value="1"/>
</dbReference>
<accession>A0A3P8VBJ7</accession>
<feature type="compositionally biased region" description="Low complexity" evidence="2">
    <location>
        <begin position="606"/>
        <end position="615"/>
    </location>
</feature>